<evidence type="ECO:0000313" key="1">
    <source>
        <dbReference type="EMBL" id="KKS80549.1"/>
    </source>
</evidence>
<gene>
    <name evidence="1" type="ORF">UV54_C0003G0004</name>
</gene>
<name>A0A0G1C537_9BACT</name>
<dbReference type="STRING" id="1618369.UV54_C0003G0004"/>
<evidence type="ECO:0008006" key="3">
    <source>
        <dbReference type="Google" id="ProtNLM"/>
    </source>
</evidence>
<reference evidence="1 2" key="1">
    <citation type="journal article" date="2015" name="Nature">
        <title>rRNA introns, odd ribosomes, and small enigmatic genomes across a large radiation of phyla.</title>
        <authorList>
            <person name="Brown C.T."/>
            <person name="Hug L.A."/>
            <person name="Thomas B.C."/>
            <person name="Sharon I."/>
            <person name="Castelle C.J."/>
            <person name="Singh A."/>
            <person name="Wilkins M.J."/>
            <person name="Williams K.H."/>
            <person name="Banfield J.F."/>
        </authorList>
    </citation>
    <scope>NUCLEOTIDE SEQUENCE [LARGE SCALE GENOMIC DNA]</scope>
</reference>
<evidence type="ECO:0000313" key="2">
    <source>
        <dbReference type="Proteomes" id="UP000034213"/>
    </source>
</evidence>
<dbReference type="Pfam" id="PF05137">
    <property type="entry name" value="PilN"/>
    <property type="match status" value="1"/>
</dbReference>
<dbReference type="InterPro" id="IPR007813">
    <property type="entry name" value="PilN"/>
</dbReference>
<protein>
    <recommendedName>
        <fullName evidence="3">Fimbrial assembly family protein</fullName>
    </recommendedName>
</protein>
<proteinExistence type="predicted"/>
<sequence length="182" mass="20483">MAARKKEINLLPKEPWESGILGQLIPWTLSIGRYVVVFTELVVISAFLYRFGLDRQLTDLNEEIKQKQAIVSSYGDLETKFKRLQNQLEKIKAAEETTVKIDEALNHISQITPFDAAYDSIMINQKGVSLQGKVLSETGLATLLTQAQASQEFSDVSLDNVSSGTEKKQAIIFRMSLKFKQK</sequence>
<dbReference type="AlphaFoldDB" id="A0A0G1C537"/>
<organism evidence="1 2">
    <name type="scientific">Candidatus Beckwithbacteria bacterium GW2011_GWA2_43_10</name>
    <dbReference type="NCBI Taxonomy" id="1618369"/>
    <lineage>
        <taxon>Bacteria</taxon>
        <taxon>Candidatus Beckwithiibacteriota</taxon>
    </lineage>
</organism>
<comment type="caution">
    <text evidence="1">The sequence shown here is derived from an EMBL/GenBank/DDBJ whole genome shotgun (WGS) entry which is preliminary data.</text>
</comment>
<dbReference type="Proteomes" id="UP000034213">
    <property type="component" value="Unassembled WGS sequence"/>
</dbReference>
<accession>A0A0G1C537</accession>
<dbReference type="EMBL" id="LCEW01000003">
    <property type="protein sequence ID" value="KKS80549.1"/>
    <property type="molecule type" value="Genomic_DNA"/>
</dbReference>